<organism evidence="1 2">
    <name type="scientific">Clathrus columnatus</name>
    <dbReference type="NCBI Taxonomy" id="1419009"/>
    <lineage>
        <taxon>Eukaryota</taxon>
        <taxon>Fungi</taxon>
        <taxon>Dikarya</taxon>
        <taxon>Basidiomycota</taxon>
        <taxon>Agaricomycotina</taxon>
        <taxon>Agaricomycetes</taxon>
        <taxon>Phallomycetidae</taxon>
        <taxon>Phallales</taxon>
        <taxon>Clathraceae</taxon>
        <taxon>Clathrus</taxon>
    </lineage>
</organism>
<gene>
    <name evidence="1" type="ORF">Clacol_007935</name>
</gene>
<dbReference type="EMBL" id="BPWL01000009">
    <property type="protein sequence ID" value="GJJ13679.1"/>
    <property type="molecule type" value="Genomic_DNA"/>
</dbReference>
<proteinExistence type="predicted"/>
<reference evidence="1" key="1">
    <citation type="submission" date="2021-10" db="EMBL/GenBank/DDBJ databases">
        <title>De novo Genome Assembly of Clathrus columnatus (Basidiomycota, Fungi) Using Illumina and Nanopore Sequence Data.</title>
        <authorList>
            <person name="Ogiso-Tanaka E."/>
            <person name="Itagaki H."/>
            <person name="Hosoya T."/>
            <person name="Hosaka K."/>
        </authorList>
    </citation>
    <scope>NUCLEOTIDE SEQUENCE</scope>
    <source>
        <strain evidence="1">MO-923</strain>
    </source>
</reference>
<sequence length="240" mass="27801">MSVEDEYNLPFIDDNDTFDLPVPMAPTPITENIHTDFDREATPAELDSLVTSNPDYNYKWDSGYNPFDNEQESEVEIEDPVLDEIRPRTMLQQVVENENALYKGDWAPYLTKAMFLADLLFNSRELWFSQIQKSALLKYAHDVGGKDVPSLSTLEKLQEKLSKSFGKPTLEKKTRNHSIYYINDIGMILAKKDMANPLVHPYMQFYPEEHKIYSQAWHGNKWLVDLPDDLLTPMVIHPIT</sequence>
<evidence type="ECO:0000313" key="2">
    <source>
        <dbReference type="Proteomes" id="UP001050691"/>
    </source>
</evidence>
<comment type="caution">
    <text evidence="1">The sequence shown here is derived from an EMBL/GenBank/DDBJ whole genome shotgun (WGS) entry which is preliminary data.</text>
</comment>
<evidence type="ECO:0000313" key="1">
    <source>
        <dbReference type="EMBL" id="GJJ13679.1"/>
    </source>
</evidence>
<protein>
    <submittedName>
        <fullName evidence="1">Uncharacterized protein</fullName>
    </submittedName>
</protein>
<name>A0AAV5AGB8_9AGAM</name>
<dbReference type="AlphaFoldDB" id="A0AAV5AGB8"/>
<dbReference type="Proteomes" id="UP001050691">
    <property type="component" value="Unassembled WGS sequence"/>
</dbReference>
<keyword evidence="2" id="KW-1185">Reference proteome</keyword>
<accession>A0AAV5AGB8</accession>